<gene>
    <name evidence="4" type="ordered locus">Spiaf_2056</name>
</gene>
<evidence type="ECO:0000313" key="4">
    <source>
        <dbReference type="EMBL" id="AFG38104.1"/>
    </source>
</evidence>
<dbReference type="SMART" id="SM00448">
    <property type="entry name" value="REC"/>
    <property type="match status" value="1"/>
</dbReference>
<sequence>MANILVIEDNRSLYTLLQELLESRGHTVTVADNGSDGMACARETAFDLIITDIVMPHKSGIEIISELRRRHKVTAAILAISGGNQQYVQAHLETARISGADTVLPKPFSNTQLLGAVQKLLQPKADASTARGPRG</sequence>
<dbReference type="GO" id="GO:0000160">
    <property type="term" value="P:phosphorelay signal transduction system"/>
    <property type="evidence" value="ECO:0007669"/>
    <property type="project" value="InterPro"/>
</dbReference>
<dbReference type="HOGENOM" id="CLU_000445_69_8_12"/>
<dbReference type="OrthoDB" id="9797769at2"/>
<dbReference type="Gene3D" id="3.40.50.2300">
    <property type="match status" value="1"/>
</dbReference>
<dbReference type="InterPro" id="IPR011006">
    <property type="entry name" value="CheY-like_superfamily"/>
</dbReference>
<proteinExistence type="predicted"/>
<dbReference type="RefSeq" id="WP_014456087.1">
    <property type="nucleotide sequence ID" value="NC_017098.1"/>
</dbReference>
<evidence type="ECO:0000313" key="5">
    <source>
        <dbReference type="Proteomes" id="UP000007383"/>
    </source>
</evidence>
<feature type="domain" description="Response regulatory" evidence="3">
    <location>
        <begin position="3"/>
        <end position="121"/>
    </location>
</feature>
<organism evidence="4 5">
    <name type="scientific">Spirochaeta africana (strain ATCC 700263 / DSM 8902 / Z-7692)</name>
    <dbReference type="NCBI Taxonomy" id="889378"/>
    <lineage>
        <taxon>Bacteria</taxon>
        <taxon>Pseudomonadati</taxon>
        <taxon>Spirochaetota</taxon>
        <taxon>Spirochaetia</taxon>
        <taxon>Spirochaetales</taxon>
        <taxon>Spirochaetaceae</taxon>
        <taxon>Spirochaeta</taxon>
    </lineage>
</organism>
<dbReference type="PANTHER" id="PTHR44591">
    <property type="entry name" value="STRESS RESPONSE REGULATOR PROTEIN 1"/>
    <property type="match status" value="1"/>
</dbReference>
<dbReference type="KEGG" id="sfc:Spiaf_2056"/>
<dbReference type="PATRIC" id="fig|889378.3.peg.2043"/>
<protein>
    <submittedName>
        <fullName evidence="4">Response regulator with CheY-like receiver domain and winged-helix DNA-binding domain</fullName>
    </submittedName>
</protein>
<accession>H9UKR1</accession>
<dbReference type="PROSITE" id="PS50110">
    <property type="entry name" value="RESPONSE_REGULATORY"/>
    <property type="match status" value="1"/>
</dbReference>
<dbReference type="SUPFAM" id="SSF52172">
    <property type="entry name" value="CheY-like"/>
    <property type="match status" value="1"/>
</dbReference>
<dbReference type="InterPro" id="IPR001789">
    <property type="entry name" value="Sig_transdc_resp-reg_receiver"/>
</dbReference>
<dbReference type="PANTHER" id="PTHR44591:SF23">
    <property type="entry name" value="CHEY SUBFAMILY"/>
    <property type="match status" value="1"/>
</dbReference>
<evidence type="ECO:0000256" key="1">
    <source>
        <dbReference type="ARBA" id="ARBA00022553"/>
    </source>
</evidence>
<dbReference type="AlphaFoldDB" id="H9UKR1"/>
<dbReference type="InterPro" id="IPR050595">
    <property type="entry name" value="Bact_response_regulator"/>
</dbReference>
<dbReference type="GO" id="GO:0003677">
    <property type="term" value="F:DNA binding"/>
    <property type="evidence" value="ECO:0007669"/>
    <property type="project" value="UniProtKB-KW"/>
</dbReference>
<feature type="modified residue" description="4-aspartylphosphate" evidence="2">
    <location>
        <position position="52"/>
    </location>
</feature>
<dbReference type="STRING" id="889378.Spiaf_2056"/>
<dbReference type="EMBL" id="CP003282">
    <property type="protein sequence ID" value="AFG38104.1"/>
    <property type="molecule type" value="Genomic_DNA"/>
</dbReference>
<dbReference type="Proteomes" id="UP000007383">
    <property type="component" value="Chromosome"/>
</dbReference>
<keyword evidence="4" id="KW-0238">DNA-binding</keyword>
<dbReference type="Pfam" id="PF00072">
    <property type="entry name" value="Response_reg"/>
    <property type="match status" value="1"/>
</dbReference>
<name>H9UKR1_SPIAZ</name>
<keyword evidence="1 2" id="KW-0597">Phosphoprotein</keyword>
<reference evidence="5" key="1">
    <citation type="journal article" date="2013" name="Stand. Genomic Sci.">
        <title>Complete genome sequence of the halophilic bacterium Spirochaeta africana type strain (Z-7692(T)) from the alkaline Lake Magadi in the East African Rift.</title>
        <authorList>
            <person name="Liolos K."/>
            <person name="Abt B."/>
            <person name="Scheuner C."/>
            <person name="Teshima H."/>
            <person name="Held B."/>
            <person name="Lapidus A."/>
            <person name="Nolan M."/>
            <person name="Lucas S."/>
            <person name="Deshpande S."/>
            <person name="Cheng J.F."/>
            <person name="Tapia R."/>
            <person name="Goodwin L.A."/>
            <person name="Pitluck S."/>
            <person name="Pagani I."/>
            <person name="Ivanova N."/>
            <person name="Mavromatis K."/>
            <person name="Mikhailova N."/>
            <person name="Huntemann M."/>
            <person name="Pati A."/>
            <person name="Chen A."/>
            <person name="Palaniappan K."/>
            <person name="Land M."/>
            <person name="Rohde M."/>
            <person name="Tindall B.J."/>
            <person name="Detter J.C."/>
            <person name="Goker M."/>
            <person name="Bristow J."/>
            <person name="Eisen J.A."/>
            <person name="Markowitz V."/>
            <person name="Hugenholtz P."/>
            <person name="Woyke T."/>
            <person name="Klenk H.P."/>
            <person name="Kyrpides N.C."/>
        </authorList>
    </citation>
    <scope>NUCLEOTIDE SEQUENCE</scope>
    <source>
        <strain evidence="5">ATCC 700263 / DSM 8902 / Z-7692</strain>
    </source>
</reference>
<evidence type="ECO:0000256" key="2">
    <source>
        <dbReference type="PROSITE-ProRule" id="PRU00169"/>
    </source>
</evidence>
<dbReference type="CDD" id="cd00156">
    <property type="entry name" value="REC"/>
    <property type="match status" value="1"/>
</dbReference>
<dbReference type="eggNOG" id="COG0745">
    <property type="taxonomic scope" value="Bacteria"/>
</dbReference>
<evidence type="ECO:0000259" key="3">
    <source>
        <dbReference type="PROSITE" id="PS50110"/>
    </source>
</evidence>
<keyword evidence="5" id="KW-1185">Reference proteome</keyword>